<dbReference type="GO" id="GO:0043190">
    <property type="term" value="C:ATP-binding cassette (ABC) transporter complex"/>
    <property type="evidence" value="ECO:0007669"/>
    <property type="project" value="InterPro"/>
</dbReference>
<dbReference type="RefSeq" id="WP_306885492.1">
    <property type="nucleotide sequence ID" value="NZ_JAUSUL010000002.1"/>
</dbReference>
<comment type="similarity">
    <text evidence="2">Belongs to the bacterial solute-binding protein 5 family.</text>
</comment>
<evidence type="ECO:0000256" key="3">
    <source>
        <dbReference type="ARBA" id="ARBA00022729"/>
    </source>
</evidence>
<dbReference type="GO" id="GO:0030288">
    <property type="term" value="C:outer membrane-bounded periplasmic space"/>
    <property type="evidence" value="ECO:0007669"/>
    <property type="project" value="TreeGrafter"/>
</dbReference>
<gene>
    <name evidence="6" type="ORF">J2S73_002126</name>
</gene>
<evidence type="ECO:0000256" key="2">
    <source>
        <dbReference type="ARBA" id="ARBA00005695"/>
    </source>
</evidence>
<dbReference type="InterPro" id="IPR000914">
    <property type="entry name" value="SBP_5_dom"/>
</dbReference>
<comment type="subcellular location">
    <subcellularLocation>
        <location evidence="1">Periplasm</location>
    </subcellularLocation>
</comment>
<evidence type="ECO:0000313" key="6">
    <source>
        <dbReference type="EMBL" id="MDQ0315669.1"/>
    </source>
</evidence>
<dbReference type="PANTHER" id="PTHR30290:SF64">
    <property type="entry name" value="ABC TRANSPORTER PERIPLASMIC BINDING PROTEIN"/>
    <property type="match status" value="1"/>
</dbReference>
<dbReference type="PIRSF" id="PIRSF002741">
    <property type="entry name" value="MppA"/>
    <property type="match status" value="1"/>
</dbReference>
<organism evidence="6 7">
    <name type="scientific">Amorphus orientalis</name>
    <dbReference type="NCBI Taxonomy" id="649198"/>
    <lineage>
        <taxon>Bacteria</taxon>
        <taxon>Pseudomonadati</taxon>
        <taxon>Pseudomonadota</taxon>
        <taxon>Alphaproteobacteria</taxon>
        <taxon>Hyphomicrobiales</taxon>
        <taxon>Amorphaceae</taxon>
        <taxon>Amorphus</taxon>
    </lineage>
</organism>
<evidence type="ECO:0000256" key="1">
    <source>
        <dbReference type="ARBA" id="ARBA00004418"/>
    </source>
</evidence>
<dbReference type="Gene3D" id="3.10.105.10">
    <property type="entry name" value="Dipeptide-binding Protein, Domain 3"/>
    <property type="match status" value="1"/>
</dbReference>
<keyword evidence="7" id="KW-1185">Reference proteome</keyword>
<dbReference type="EMBL" id="JAUSUL010000002">
    <property type="protein sequence ID" value="MDQ0315669.1"/>
    <property type="molecule type" value="Genomic_DNA"/>
</dbReference>
<dbReference type="PANTHER" id="PTHR30290">
    <property type="entry name" value="PERIPLASMIC BINDING COMPONENT OF ABC TRANSPORTER"/>
    <property type="match status" value="1"/>
</dbReference>
<dbReference type="SUPFAM" id="SSF53850">
    <property type="entry name" value="Periplasmic binding protein-like II"/>
    <property type="match status" value="1"/>
</dbReference>
<feature type="chain" id="PRO_5042157041" evidence="4">
    <location>
        <begin position="35"/>
        <end position="614"/>
    </location>
</feature>
<dbReference type="Gene3D" id="3.40.190.10">
    <property type="entry name" value="Periplasmic binding protein-like II"/>
    <property type="match status" value="1"/>
</dbReference>
<dbReference type="Proteomes" id="UP001229244">
    <property type="component" value="Unassembled WGS sequence"/>
</dbReference>
<sequence>MPTSAPHAGSVRRLFPALALAVSVVAGMALPAEAEPGHGIAMHGAPALPADFEHLPYANPDAPKGGVVTYGVLGSFDSLNPFIARGEIAVGLRDPFYGNNVYESLLERNRDEPFSLYGLLAERVEMPEDRNSITFFMNPEARFSDGEPVTVDDVIFSFELLRDKGRPNHRTYYRKVDRIERVGDAGVRFVFSDTSDRELPLILGLMPVLPQHAIDRETFDRTTLDPPVGSGPYTVATVDPGKRLVLKRDADYWGRDLPINRGRFNFDTMRFDYFRDQSSQFEAFKKGLLDAFLETDPTRWATGYEFPAVAAGDVVPEKIRTETPRGMFAFAFNTRRSKFQDPRVREALGYLFDFPWINANLLHGQFDRTASYFQNSELASTGRPASAHERDLLAPYPDAVRDDILEGTWRPPQSDGSGRDRTNMREALALFREAGYGIENGRLINQTTGEPLAFEILVTTREDERLALAYQRLVKPVGITINVRYVDSAQYQARLQSFDFDVIRAAWPSSLSPGNEQLYRWSSLTADAQGSFNYTGASDPAIDAMIQEMLAARTREDFVNAVRALDRVLLSGFYVLPLYHSPDQWIARWSRIQHPDEPSLTGAEPDTWWAKAAE</sequence>
<evidence type="ECO:0000313" key="7">
    <source>
        <dbReference type="Proteomes" id="UP001229244"/>
    </source>
</evidence>
<keyword evidence="3 4" id="KW-0732">Signal</keyword>
<dbReference type="Pfam" id="PF00496">
    <property type="entry name" value="SBP_bac_5"/>
    <property type="match status" value="1"/>
</dbReference>
<dbReference type="AlphaFoldDB" id="A0AAE3VN85"/>
<name>A0AAE3VN85_9HYPH</name>
<evidence type="ECO:0000256" key="4">
    <source>
        <dbReference type="SAM" id="SignalP"/>
    </source>
</evidence>
<dbReference type="InterPro" id="IPR030678">
    <property type="entry name" value="Peptide/Ni-bd"/>
</dbReference>
<feature type="signal peptide" evidence="4">
    <location>
        <begin position="1"/>
        <end position="34"/>
    </location>
</feature>
<dbReference type="CDD" id="cd08497">
    <property type="entry name" value="MbnE-like"/>
    <property type="match status" value="1"/>
</dbReference>
<protein>
    <submittedName>
        <fullName evidence="6">Peptide/nickel transport system substrate-binding protein</fullName>
    </submittedName>
</protein>
<dbReference type="GO" id="GO:1904680">
    <property type="term" value="F:peptide transmembrane transporter activity"/>
    <property type="evidence" value="ECO:0007669"/>
    <property type="project" value="TreeGrafter"/>
</dbReference>
<feature type="domain" description="Solute-binding protein family 5" evidence="5">
    <location>
        <begin position="116"/>
        <end position="526"/>
    </location>
</feature>
<proteinExistence type="inferred from homology"/>
<comment type="caution">
    <text evidence="6">The sequence shown here is derived from an EMBL/GenBank/DDBJ whole genome shotgun (WGS) entry which is preliminary data.</text>
</comment>
<dbReference type="GO" id="GO:0015833">
    <property type="term" value="P:peptide transport"/>
    <property type="evidence" value="ECO:0007669"/>
    <property type="project" value="TreeGrafter"/>
</dbReference>
<accession>A0AAE3VN85</accession>
<reference evidence="6" key="1">
    <citation type="submission" date="2023-07" db="EMBL/GenBank/DDBJ databases">
        <title>Genomic Encyclopedia of Type Strains, Phase IV (KMG-IV): sequencing the most valuable type-strain genomes for metagenomic binning, comparative biology and taxonomic classification.</title>
        <authorList>
            <person name="Goeker M."/>
        </authorList>
    </citation>
    <scope>NUCLEOTIDE SEQUENCE</scope>
    <source>
        <strain evidence="6">DSM 21202</strain>
    </source>
</reference>
<evidence type="ECO:0000259" key="5">
    <source>
        <dbReference type="Pfam" id="PF00496"/>
    </source>
</evidence>
<dbReference type="InterPro" id="IPR039424">
    <property type="entry name" value="SBP_5"/>
</dbReference>
<dbReference type="GO" id="GO:0042884">
    <property type="term" value="P:microcin transport"/>
    <property type="evidence" value="ECO:0007669"/>
    <property type="project" value="TreeGrafter"/>
</dbReference>